<dbReference type="EMBL" id="SMAD01000010">
    <property type="protein sequence ID" value="TCS85814.1"/>
    <property type="molecule type" value="Genomic_DNA"/>
</dbReference>
<keyword evidence="2" id="KW-0472">Membrane</keyword>
<comment type="caution">
    <text evidence="4">The sequence shown here is derived from an EMBL/GenBank/DDBJ whole genome shotgun (WGS) entry which is preliminary data.</text>
</comment>
<dbReference type="OrthoDB" id="981213at2"/>
<evidence type="ECO:0000256" key="1">
    <source>
        <dbReference type="SAM" id="MobiDB-lite"/>
    </source>
</evidence>
<dbReference type="RefSeq" id="WP_132129939.1">
    <property type="nucleotide sequence ID" value="NZ_CP042432.1"/>
</dbReference>
<keyword evidence="3" id="KW-0732">Signal</keyword>
<name>A0A4R3KQM9_9SPHI</name>
<reference evidence="4 5" key="1">
    <citation type="submission" date="2019-03" db="EMBL/GenBank/DDBJ databases">
        <title>Genomic Encyclopedia of Type Strains, Phase IV (KMG-IV): sequencing the most valuable type-strain genomes for metagenomic binning, comparative biology and taxonomic classification.</title>
        <authorList>
            <person name="Goeker M."/>
        </authorList>
    </citation>
    <scope>NUCLEOTIDE SEQUENCE [LARGE SCALE GENOMIC DNA]</scope>
    <source>
        <strain evidence="4 5">DSM 21100</strain>
    </source>
</reference>
<gene>
    <name evidence="4" type="ORF">EDD80_11012</name>
</gene>
<keyword evidence="2" id="KW-1133">Transmembrane helix</keyword>
<proteinExistence type="predicted"/>
<feature type="transmembrane region" description="Helical" evidence="2">
    <location>
        <begin position="132"/>
        <end position="153"/>
    </location>
</feature>
<keyword evidence="5" id="KW-1185">Reference proteome</keyword>
<evidence type="ECO:0008006" key="6">
    <source>
        <dbReference type="Google" id="ProtNLM"/>
    </source>
</evidence>
<dbReference type="AlphaFoldDB" id="A0A4R3KQM9"/>
<keyword evidence="2" id="KW-0812">Transmembrane</keyword>
<evidence type="ECO:0000256" key="2">
    <source>
        <dbReference type="SAM" id="Phobius"/>
    </source>
</evidence>
<evidence type="ECO:0000313" key="5">
    <source>
        <dbReference type="Proteomes" id="UP000295807"/>
    </source>
</evidence>
<organism evidence="4 5">
    <name type="scientific">Anseongella ginsenosidimutans</name>
    <dbReference type="NCBI Taxonomy" id="496056"/>
    <lineage>
        <taxon>Bacteria</taxon>
        <taxon>Pseudomonadati</taxon>
        <taxon>Bacteroidota</taxon>
        <taxon>Sphingobacteriia</taxon>
        <taxon>Sphingobacteriales</taxon>
        <taxon>Sphingobacteriaceae</taxon>
        <taxon>Anseongella</taxon>
    </lineage>
</organism>
<protein>
    <recommendedName>
        <fullName evidence="6">tRNA (Guanine-N1)-methyltransferase</fullName>
    </recommendedName>
</protein>
<evidence type="ECO:0000313" key="4">
    <source>
        <dbReference type="EMBL" id="TCS85814.1"/>
    </source>
</evidence>
<feature type="signal peptide" evidence="3">
    <location>
        <begin position="1"/>
        <end position="22"/>
    </location>
</feature>
<dbReference type="Proteomes" id="UP000295807">
    <property type="component" value="Unassembled WGS sequence"/>
</dbReference>
<evidence type="ECO:0000256" key="3">
    <source>
        <dbReference type="SAM" id="SignalP"/>
    </source>
</evidence>
<feature type="chain" id="PRO_5020985218" description="tRNA (Guanine-N1)-methyltransferase" evidence="3">
    <location>
        <begin position="23"/>
        <end position="203"/>
    </location>
</feature>
<accession>A0A4R3KQM9</accession>
<feature type="region of interest" description="Disordered" evidence="1">
    <location>
        <begin position="179"/>
        <end position="203"/>
    </location>
</feature>
<sequence length="203" mass="23083">MQPKNLLLSLLFITLISPFAYGQETPETPEEKLSLDAGTIESQFDYITTKSNSFQEYKVVKKTWLSKLESNILDSINKMKSELSEMNSAALASKKEMSSLQAETEAARSNLETAVATKNSISFLGIQTHKSLYNSIMWGLVLGLAALLFFFVYRFKSSHAVTADAVKTLEETKQEFETHRKKALEREQKLNRRLQDELNRQMS</sequence>